<evidence type="ECO:0000313" key="11">
    <source>
        <dbReference type="EMBL" id="CAF3782660.1"/>
    </source>
</evidence>
<evidence type="ECO:0000256" key="5">
    <source>
        <dbReference type="ARBA" id="ARBA00022801"/>
    </source>
</evidence>
<comment type="subcellular location">
    <subcellularLocation>
        <location evidence="1">Lipid droplet</location>
    </subcellularLocation>
</comment>
<evidence type="ECO:0000256" key="9">
    <source>
        <dbReference type="SAM" id="MobiDB-lite"/>
    </source>
</evidence>
<keyword evidence="10" id="KW-0472">Membrane</keyword>
<evidence type="ECO:0000256" key="1">
    <source>
        <dbReference type="ARBA" id="ARBA00004502"/>
    </source>
</evidence>
<dbReference type="GO" id="GO:0005811">
    <property type="term" value="C:lipid droplet"/>
    <property type="evidence" value="ECO:0007669"/>
    <property type="project" value="UniProtKB-SubCell"/>
</dbReference>
<feature type="compositionally biased region" description="Polar residues" evidence="9">
    <location>
        <begin position="290"/>
        <end position="316"/>
    </location>
</feature>
<protein>
    <recommendedName>
        <fullName evidence="3">Lipid droplet-associated hydrolase</fullName>
        <ecNumber evidence="7">3.1.1.13</ecNumber>
    </recommendedName>
    <alternativeName>
        <fullName evidence="6">Lipid droplet-associated serine hydrolase</fullName>
    </alternativeName>
</protein>
<dbReference type="GO" id="GO:0004771">
    <property type="term" value="F:sterol ester esterase activity"/>
    <property type="evidence" value="ECO:0007669"/>
    <property type="project" value="UniProtKB-EC"/>
</dbReference>
<evidence type="ECO:0000256" key="6">
    <source>
        <dbReference type="ARBA" id="ARBA00031924"/>
    </source>
</evidence>
<proteinExistence type="inferred from homology"/>
<dbReference type="Proteomes" id="UP000681967">
    <property type="component" value="Unassembled WGS sequence"/>
</dbReference>
<organism evidence="11 12">
    <name type="scientific">Rotaria magnacalcarata</name>
    <dbReference type="NCBI Taxonomy" id="392030"/>
    <lineage>
        <taxon>Eukaryota</taxon>
        <taxon>Metazoa</taxon>
        <taxon>Spiralia</taxon>
        <taxon>Gnathifera</taxon>
        <taxon>Rotifera</taxon>
        <taxon>Eurotatoria</taxon>
        <taxon>Bdelloidea</taxon>
        <taxon>Philodinida</taxon>
        <taxon>Philodinidae</taxon>
        <taxon>Rotaria</taxon>
    </lineage>
</organism>
<dbReference type="InterPro" id="IPR019363">
    <property type="entry name" value="LDAH"/>
</dbReference>
<keyword evidence="10" id="KW-0812">Transmembrane</keyword>
<feature type="region of interest" description="Disordered" evidence="9">
    <location>
        <begin position="288"/>
        <end position="316"/>
    </location>
</feature>
<evidence type="ECO:0000256" key="2">
    <source>
        <dbReference type="ARBA" id="ARBA00008300"/>
    </source>
</evidence>
<reference evidence="11" key="1">
    <citation type="submission" date="2021-02" db="EMBL/GenBank/DDBJ databases">
        <authorList>
            <person name="Nowell W R."/>
        </authorList>
    </citation>
    <scope>NUCLEOTIDE SEQUENCE</scope>
</reference>
<name>A0A8S2IYU3_9BILA</name>
<keyword evidence="4" id="KW-0551">Lipid droplet</keyword>
<dbReference type="AlphaFoldDB" id="A0A8S2IYU3"/>
<evidence type="ECO:0000256" key="3">
    <source>
        <dbReference type="ARBA" id="ARBA00019242"/>
    </source>
</evidence>
<dbReference type="Pfam" id="PF10230">
    <property type="entry name" value="LIDHydrolase"/>
    <property type="match status" value="1"/>
</dbReference>
<dbReference type="InterPro" id="IPR029058">
    <property type="entry name" value="AB_hydrolase_fold"/>
</dbReference>
<feature type="transmembrane region" description="Helical" evidence="10">
    <location>
        <begin position="147"/>
        <end position="168"/>
    </location>
</feature>
<dbReference type="PANTHER" id="PTHR13390:SF0">
    <property type="entry name" value="LIPID DROPLET-ASSOCIATED HYDROLASE"/>
    <property type="match status" value="1"/>
</dbReference>
<dbReference type="PANTHER" id="PTHR13390">
    <property type="entry name" value="LIPASE"/>
    <property type="match status" value="1"/>
</dbReference>
<dbReference type="Gene3D" id="3.40.50.1820">
    <property type="entry name" value="alpha/beta hydrolase"/>
    <property type="match status" value="1"/>
</dbReference>
<comment type="catalytic activity">
    <reaction evidence="8">
        <text>a cholesterol ester + H2O = cholesterol + a fatty acid + H(+)</text>
        <dbReference type="Rhea" id="RHEA:36403"/>
        <dbReference type="ChEBI" id="CHEBI:15377"/>
        <dbReference type="ChEBI" id="CHEBI:15378"/>
        <dbReference type="ChEBI" id="CHEBI:16113"/>
        <dbReference type="ChEBI" id="CHEBI:17002"/>
        <dbReference type="ChEBI" id="CHEBI:28868"/>
        <dbReference type="EC" id="3.1.1.13"/>
    </reaction>
    <physiologicalReaction direction="left-to-right" evidence="8">
        <dbReference type="Rhea" id="RHEA:36404"/>
    </physiologicalReaction>
</comment>
<comment type="caution">
    <text evidence="11">The sequence shown here is derived from an EMBL/GenBank/DDBJ whole genome shotgun (WGS) entry which is preliminary data.</text>
</comment>
<evidence type="ECO:0000313" key="12">
    <source>
        <dbReference type="Proteomes" id="UP000681967"/>
    </source>
</evidence>
<dbReference type="SUPFAM" id="SSF53474">
    <property type="entry name" value="alpha/beta-Hydrolases"/>
    <property type="match status" value="1"/>
</dbReference>
<sequence length="340" mass="39234">MVSKQEIITINGIPTHIYQLGDPLLSSKSIVIIPGNPGLGGFYIPFAHELYNLFNKNISILIISQAGHSPPLKYCFTLNEQIEHKIKAIEKLLPTDKNHRLILIGHSIGAFMVLNMLETIQHRLDRAFFLFPTIERMKESDAGKSFVRWYSIMIYLLPFLCFIINLLVPLNWLKRKLISYYFSNSPSSDRSILTDTVLYDLLNPLTLKNLLRMANEEMFVVKKRDDQIIQRFIDKITFYYGTNDHWVPDNIAKEMKQIYPKGDIVECTNKYLHAFVLRHSKELAKDESSNSHYTISSQNIQPSNEDNSVLNDTNDKNSIPVSASKIKWKDAVRTVKQLNQ</sequence>
<dbReference type="EMBL" id="CAJOBH010000334">
    <property type="protein sequence ID" value="CAF3782660.1"/>
    <property type="molecule type" value="Genomic_DNA"/>
</dbReference>
<evidence type="ECO:0000256" key="8">
    <source>
        <dbReference type="ARBA" id="ARBA00049527"/>
    </source>
</evidence>
<evidence type="ECO:0000256" key="4">
    <source>
        <dbReference type="ARBA" id="ARBA00022677"/>
    </source>
</evidence>
<feature type="non-terminal residue" evidence="11">
    <location>
        <position position="1"/>
    </location>
</feature>
<keyword evidence="10" id="KW-1133">Transmembrane helix</keyword>
<dbReference type="EC" id="3.1.1.13" evidence="7"/>
<gene>
    <name evidence="11" type="ORF">BYL167_LOCUS2020</name>
</gene>
<accession>A0A8S2IYU3</accession>
<comment type="similarity">
    <text evidence="2">Belongs to the AB hydrolase superfamily. LDAH family.</text>
</comment>
<evidence type="ECO:0000256" key="7">
    <source>
        <dbReference type="ARBA" id="ARBA00039150"/>
    </source>
</evidence>
<dbReference type="GO" id="GO:0019915">
    <property type="term" value="P:lipid storage"/>
    <property type="evidence" value="ECO:0007669"/>
    <property type="project" value="InterPro"/>
</dbReference>
<evidence type="ECO:0000256" key="10">
    <source>
        <dbReference type="SAM" id="Phobius"/>
    </source>
</evidence>
<keyword evidence="5" id="KW-0378">Hydrolase</keyword>